<protein>
    <recommendedName>
        <fullName evidence="6">rRNA biogenesis protein RRP5</fullName>
    </recommendedName>
</protein>
<evidence type="ECO:0000259" key="10">
    <source>
        <dbReference type="PROSITE" id="PS50126"/>
    </source>
</evidence>
<dbReference type="PANTHER" id="PTHR23270">
    <property type="entry name" value="PROGRAMMED CELL DEATH PROTEIN 11 PRE-RRNA PROCESSING PROTEIN RRP5"/>
    <property type="match status" value="1"/>
</dbReference>
<feature type="domain" description="S1 motif" evidence="10">
    <location>
        <begin position="523"/>
        <end position="593"/>
    </location>
</feature>
<dbReference type="InParanoid" id="D6WKF7"/>
<dbReference type="HOGENOM" id="CLU_000845_0_1_1"/>
<dbReference type="Gene3D" id="2.40.50.140">
    <property type="entry name" value="Nucleic acid-binding proteins"/>
    <property type="match status" value="4"/>
</dbReference>
<dbReference type="FunFam" id="2.40.50.140:FF:000196">
    <property type="entry name" value="rRNA biogenesis protein RRP5"/>
    <property type="match status" value="1"/>
</dbReference>
<dbReference type="OrthoDB" id="412781at2759"/>
<feature type="region of interest" description="Disordered" evidence="9">
    <location>
        <begin position="992"/>
        <end position="1156"/>
    </location>
</feature>
<name>D6WKF7_TRICA</name>
<dbReference type="PROSITE" id="PS50126">
    <property type="entry name" value="S1"/>
    <property type="match status" value="4"/>
</dbReference>
<feature type="region of interest" description="Disordered" evidence="9">
    <location>
        <begin position="1"/>
        <end position="28"/>
    </location>
</feature>
<feature type="domain" description="S1 motif" evidence="10">
    <location>
        <begin position="606"/>
        <end position="685"/>
    </location>
</feature>
<dbReference type="InterPro" id="IPR019734">
    <property type="entry name" value="TPR_rpt"/>
</dbReference>
<feature type="domain" description="S1 motif" evidence="10">
    <location>
        <begin position="74"/>
        <end position="161"/>
    </location>
</feature>
<dbReference type="InterPro" id="IPR012340">
    <property type="entry name" value="NA-bd_OB-fold"/>
</dbReference>
<dbReference type="GO" id="GO:0005730">
    <property type="term" value="C:nucleolus"/>
    <property type="evidence" value="ECO:0000318"/>
    <property type="project" value="GO_Central"/>
</dbReference>
<evidence type="ECO:0000313" key="12">
    <source>
        <dbReference type="Proteomes" id="UP000007266"/>
    </source>
</evidence>
<reference evidence="11 12" key="1">
    <citation type="journal article" date="2008" name="Nature">
        <title>The genome of the model beetle and pest Tribolium castaneum.</title>
        <authorList>
            <consortium name="Tribolium Genome Sequencing Consortium"/>
            <person name="Richards S."/>
            <person name="Gibbs R.A."/>
            <person name="Weinstock G.M."/>
            <person name="Brown S.J."/>
            <person name="Denell R."/>
            <person name="Beeman R.W."/>
            <person name="Gibbs R."/>
            <person name="Beeman R.W."/>
            <person name="Brown S.J."/>
            <person name="Bucher G."/>
            <person name="Friedrich M."/>
            <person name="Grimmelikhuijzen C.J."/>
            <person name="Klingler M."/>
            <person name="Lorenzen M."/>
            <person name="Richards S."/>
            <person name="Roth S."/>
            <person name="Schroder R."/>
            <person name="Tautz D."/>
            <person name="Zdobnov E.M."/>
            <person name="Muzny D."/>
            <person name="Gibbs R.A."/>
            <person name="Weinstock G.M."/>
            <person name="Attaway T."/>
            <person name="Bell S."/>
            <person name="Buhay C.J."/>
            <person name="Chandrabose M.N."/>
            <person name="Chavez D."/>
            <person name="Clerk-Blankenburg K.P."/>
            <person name="Cree A."/>
            <person name="Dao M."/>
            <person name="Davis C."/>
            <person name="Chacko J."/>
            <person name="Dinh H."/>
            <person name="Dugan-Rocha S."/>
            <person name="Fowler G."/>
            <person name="Garner T.T."/>
            <person name="Garnes J."/>
            <person name="Gnirke A."/>
            <person name="Hawes A."/>
            <person name="Hernandez J."/>
            <person name="Hines S."/>
            <person name="Holder M."/>
            <person name="Hume J."/>
            <person name="Jhangiani S.N."/>
            <person name="Joshi V."/>
            <person name="Khan Z.M."/>
            <person name="Jackson L."/>
            <person name="Kovar C."/>
            <person name="Kowis A."/>
            <person name="Lee S."/>
            <person name="Lewis L.R."/>
            <person name="Margolis J."/>
            <person name="Morgan M."/>
            <person name="Nazareth L.V."/>
            <person name="Nguyen N."/>
            <person name="Okwuonu G."/>
            <person name="Parker D."/>
            <person name="Richards S."/>
            <person name="Ruiz S.J."/>
            <person name="Santibanez J."/>
            <person name="Savard J."/>
            <person name="Scherer S.E."/>
            <person name="Schneider B."/>
            <person name="Sodergren E."/>
            <person name="Tautz D."/>
            <person name="Vattahil S."/>
            <person name="Villasana D."/>
            <person name="White C.S."/>
            <person name="Wright R."/>
            <person name="Park Y."/>
            <person name="Beeman R.W."/>
            <person name="Lord J."/>
            <person name="Oppert B."/>
            <person name="Lorenzen M."/>
            <person name="Brown S."/>
            <person name="Wang L."/>
            <person name="Savard J."/>
            <person name="Tautz D."/>
            <person name="Richards S."/>
            <person name="Weinstock G."/>
            <person name="Gibbs R.A."/>
            <person name="Liu Y."/>
            <person name="Worley K."/>
            <person name="Weinstock G."/>
            <person name="Elsik C.G."/>
            <person name="Reese J.T."/>
            <person name="Elhaik E."/>
            <person name="Landan G."/>
            <person name="Graur D."/>
            <person name="Arensburger P."/>
            <person name="Atkinson P."/>
            <person name="Beeman R.W."/>
            <person name="Beidler J."/>
            <person name="Brown S.J."/>
            <person name="Demuth J.P."/>
            <person name="Drury D.W."/>
            <person name="Du Y.Z."/>
            <person name="Fujiwara H."/>
            <person name="Lorenzen M."/>
            <person name="Maselli V."/>
            <person name="Osanai M."/>
            <person name="Park Y."/>
            <person name="Robertson H.M."/>
            <person name="Tu Z."/>
            <person name="Wang J.J."/>
            <person name="Wang S."/>
            <person name="Richards S."/>
            <person name="Song H."/>
            <person name="Zhang L."/>
            <person name="Sodergren E."/>
            <person name="Werner D."/>
            <person name="Stanke M."/>
            <person name="Morgenstern B."/>
            <person name="Solovyev V."/>
            <person name="Kosarev P."/>
            <person name="Brown G."/>
            <person name="Chen H.C."/>
            <person name="Ermolaeva O."/>
            <person name="Hlavina W."/>
            <person name="Kapustin Y."/>
            <person name="Kiryutin B."/>
            <person name="Kitts P."/>
            <person name="Maglott D."/>
            <person name="Pruitt K."/>
            <person name="Sapojnikov V."/>
            <person name="Souvorov A."/>
            <person name="Mackey A.J."/>
            <person name="Waterhouse R.M."/>
            <person name="Wyder S."/>
            <person name="Zdobnov E.M."/>
            <person name="Zdobnov E.M."/>
            <person name="Wyder S."/>
            <person name="Kriventseva E.V."/>
            <person name="Kadowaki T."/>
            <person name="Bork P."/>
            <person name="Aranda M."/>
            <person name="Bao R."/>
            <person name="Beermann A."/>
            <person name="Berns N."/>
            <person name="Bolognesi R."/>
            <person name="Bonneton F."/>
            <person name="Bopp D."/>
            <person name="Brown S.J."/>
            <person name="Bucher G."/>
            <person name="Butts T."/>
            <person name="Chaumot A."/>
            <person name="Denell R.E."/>
            <person name="Ferrier D.E."/>
            <person name="Friedrich M."/>
            <person name="Gordon C.M."/>
            <person name="Jindra M."/>
            <person name="Klingler M."/>
            <person name="Lan Q."/>
            <person name="Lattorff H.M."/>
            <person name="Laudet V."/>
            <person name="von Levetsow C."/>
            <person name="Liu Z."/>
            <person name="Lutz R."/>
            <person name="Lynch J.A."/>
            <person name="da Fonseca R.N."/>
            <person name="Posnien N."/>
            <person name="Reuter R."/>
            <person name="Roth S."/>
            <person name="Savard J."/>
            <person name="Schinko J.B."/>
            <person name="Schmitt C."/>
            <person name="Schoppmeier M."/>
            <person name="Schroder R."/>
            <person name="Shippy T.D."/>
            <person name="Simonnet F."/>
            <person name="Marques-Souza H."/>
            <person name="Tautz D."/>
            <person name="Tomoyasu Y."/>
            <person name="Trauner J."/>
            <person name="Van der Zee M."/>
            <person name="Vervoort M."/>
            <person name="Wittkopp N."/>
            <person name="Wimmer E.A."/>
            <person name="Yang X."/>
            <person name="Jones A.K."/>
            <person name="Sattelle D.B."/>
            <person name="Ebert P.R."/>
            <person name="Nelson D."/>
            <person name="Scott J.G."/>
            <person name="Beeman R.W."/>
            <person name="Muthukrishnan S."/>
            <person name="Kramer K.J."/>
            <person name="Arakane Y."/>
            <person name="Beeman R.W."/>
            <person name="Zhu Q."/>
            <person name="Hogenkamp D."/>
            <person name="Dixit R."/>
            <person name="Oppert B."/>
            <person name="Jiang H."/>
            <person name="Zou Z."/>
            <person name="Marshall J."/>
            <person name="Elpidina E."/>
            <person name="Vinokurov K."/>
            <person name="Oppert C."/>
            <person name="Zou Z."/>
            <person name="Evans J."/>
            <person name="Lu Z."/>
            <person name="Zhao P."/>
            <person name="Sumathipala N."/>
            <person name="Altincicek B."/>
            <person name="Vilcinskas A."/>
            <person name="Williams M."/>
            <person name="Hultmark D."/>
            <person name="Hetru C."/>
            <person name="Jiang H."/>
            <person name="Grimmelikhuijzen C.J."/>
            <person name="Hauser F."/>
            <person name="Cazzamali G."/>
            <person name="Williamson M."/>
            <person name="Park Y."/>
            <person name="Li B."/>
            <person name="Tanaka Y."/>
            <person name="Predel R."/>
            <person name="Neupert S."/>
            <person name="Schachtner J."/>
            <person name="Verleyen P."/>
            <person name="Raible F."/>
            <person name="Bork P."/>
            <person name="Friedrich M."/>
            <person name="Walden K.K."/>
            <person name="Robertson H.M."/>
            <person name="Angeli S."/>
            <person name="Foret S."/>
            <person name="Bucher G."/>
            <person name="Schuetz S."/>
            <person name="Maleszka R."/>
            <person name="Wimmer E.A."/>
            <person name="Beeman R.W."/>
            <person name="Lorenzen M."/>
            <person name="Tomoyasu Y."/>
            <person name="Miller S.C."/>
            <person name="Grossmann D."/>
            <person name="Bucher G."/>
        </authorList>
    </citation>
    <scope>NUCLEOTIDE SEQUENCE [LARGE SCALE GENOMIC DNA]</scope>
    <source>
        <strain evidence="11 12">Georgia GA2</strain>
    </source>
</reference>
<dbReference type="STRING" id="7070.D6WKF7"/>
<evidence type="ECO:0000256" key="4">
    <source>
        <dbReference type="ARBA" id="ARBA00022737"/>
    </source>
</evidence>
<comment type="subcellular location">
    <subcellularLocation>
        <location evidence="1">Nucleus</location>
        <location evidence="1">Nucleolus</location>
    </subcellularLocation>
</comment>
<dbReference type="GO" id="GO:0003723">
    <property type="term" value="F:RNA binding"/>
    <property type="evidence" value="ECO:0000318"/>
    <property type="project" value="GO_Central"/>
</dbReference>
<evidence type="ECO:0000256" key="9">
    <source>
        <dbReference type="SAM" id="MobiDB-lite"/>
    </source>
</evidence>
<sequence length="1442" mass="162325">METENFPRGGKKIQGNGEQTKRKHEESLFKIAKPPKAKKARKEVVPRKEKITEDLWQGSIKLQGTLTYDRVQDGMVVLACIRRFSNLSVQVEFPGLTYGAVAINNISDVFTASITKELKANNDLSCINSVRDMLSVGQLIPTKILSVNKEEKGHKIQASINPRDVNAGRIHSSFKKGALIWANVVSKLDHGYELTIGVNNCRVFLPFKNTDESKNYVLGEPLFCVIHKVVSSNSATTLSVSAKHDHVHRALMQDDLSISDLIPGMKVDFFVEEILPHGIKGQLAENCYAYVDETFTFSRIKKERIKEGKSIPAYVLFVEPVTKVTYLSLRGLEKLPEPELTIGQVCSAQILYNVPKGLYLQLNQTETGFISNKRLLKTLPKGADVDIVSAIRKKYPNGSRHQCRVLDYNHMQQLYICTFEKQVIKEKIFTVSDLKIGQAVTAQVTKVVTNGLITKVGHVQGFVPNLQLSNAKFTQNIKAKFTVGMTVNARVLNITDGNVILTLKQGLVESDKCLATLEQLIPCSQYVGFVVQVKVAGALVAFYGDIKGWISNRVLNHASSGHYLDPREYFFIGQVVTVWVLGIKNDKLHLSLNAPKGQNKHKIKIGQTDNGSVTKIHSDGLDVKLSNYEVKATIPLAHLSTNLSLCPVLLRSYQVGQEIENIICIKNSGVAPVMSRREFIELKNQTSNKHANKIPKYRHLRKGAFLRCSFEGVGDGGIYVSSPIQDYHENIFVANDNINYKQGTLPEFEKQQSIIAKIVNLEAGIKKIELSIDCQNMVNPSLIDSLNTLSATLEDLSYILELRSQQNDKLTEYKIGQRVKCKVKNVDEDGNEIAILPNGVEGRVSTYLSTSNAKIGSVVEGVVLDYNFDENYVYICSNNALKEKINKVQDGVIAKPFGSSSVAKVLLITKFYVLGVLKHTQFNKQLVYLPLFENAVCGKQIKVVVDRNAGNKIVGLLKRFVLSLKKETKLQAKKLQKGKKVEKTVEKEKCIQEEENDVEEDSDEEIVIEEEALSDEEIVSDEEALSDEEIVSEEEALSDEEIVSEEEALNDEEIVSEEEEEALNDEEIVDKQNEESKENISDSEDEDSAKPKITTLDQSSNAETPKESVLSGAQSFYSTEDNNLKEESSEEEEEEIDQSKKKKKLTPAERAEIAKKEEERISKIENELADSTIPPQSAEQFDRLLLANPNSSKLWLQYMSMHIATTELDKARAVGKRALDTINMTLVKEKYNVWIALLNLENMYGTKESFDKTFEEAVRCNDSLEIYLNVIQMLATSGKLQEMEEKIKKVRAKEKQNTKMWLEISRIYYSLGQFKEARNVKESALKSILDKKRQFDLIVKFGIMEFQLGELDQAVANFETILDTYPSKVNIWIIYVDQLVRKKNFEAARKTLERAISQKFAMKTMKVLFQKFISFEEQYGSPESVEDIKSKAKEYLASLGVK</sequence>
<evidence type="ECO:0000256" key="7">
    <source>
        <dbReference type="PROSITE-ProRule" id="PRU00339"/>
    </source>
</evidence>
<keyword evidence="5" id="KW-0539">Nucleus</keyword>
<dbReference type="Pfam" id="PF05843">
    <property type="entry name" value="Suf"/>
    <property type="match status" value="1"/>
</dbReference>
<feature type="repeat" description="TPR" evidence="7">
    <location>
        <begin position="1335"/>
        <end position="1368"/>
    </location>
</feature>
<dbReference type="Proteomes" id="UP000007266">
    <property type="component" value="Linkage group 5"/>
</dbReference>
<feature type="compositionally biased region" description="Basic and acidic residues" evidence="9">
    <location>
        <begin position="1146"/>
        <end position="1156"/>
    </location>
</feature>
<keyword evidence="8" id="KW-0175">Coiled coil</keyword>
<dbReference type="SMART" id="SM00316">
    <property type="entry name" value="S1"/>
    <property type="match status" value="8"/>
</dbReference>
<dbReference type="OMA" id="EAACIMQ"/>
<keyword evidence="3" id="KW-0698">rRNA processing</keyword>
<evidence type="ECO:0000256" key="3">
    <source>
        <dbReference type="ARBA" id="ARBA00022552"/>
    </source>
</evidence>
<keyword evidence="7" id="KW-0802">TPR repeat</keyword>
<feature type="coiled-coil region" evidence="8">
    <location>
        <begin position="1273"/>
        <end position="1300"/>
    </location>
</feature>
<dbReference type="GO" id="GO:0006364">
    <property type="term" value="P:rRNA processing"/>
    <property type="evidence" value="ECO:0007669"/>
    <property type="project" value="UniProtKB-KW"/>
</dbReference>
<gene>
    <name evidence="11" type="primary">AUGUSTUS-3.0.2_14136</name>
    <name evidence="11" type="ORF">TcasGA2_TC014136</name>
</gene>
<dbReference type="eggNOG" id="KOG1070">
    <property type="taxonomic scope" value="Eukaryota"/>
</dbReference>
<feature type="compositionally biased region" description="Polar residues" evidence="9">
    <location>
        <begin position="1111"/>
        <end position="1121"/>
    </location>
</feature>
<keyword evidence="4" id="KW-0677">Repeat</keyword>
<accession>D6WKF7</accession>
<organism evidence="11 12">
    <name type="scientific">Tribolium castaneum</name>
    <name type="common">Red flour beetle</name>
    <dbReference type="NCBI Taxonomy" id="7070"/>
    <lineage>
        <taxon>Eukaryota</taxon>
        <taxon>Metazoa</taxon>
        <taxon>Ecdysozoa</taxon>
        <taxon>Arthropoda</taxon>
        <taxon>Hexapoda</taxon>
        <taxon>Insecta</taxon>
        <taxon>Pterygota</taxon>
        <taxon>Neoptera</taxon>
        <taxon>Endopterygota</taxon>
        <taxon>Coleoptera</taxon>
        <taxon>Polyphaga</taxon>
        <taxon>Cucujiformia</taxon>
        <taxon>Tenebrionidae</taxon>
        <taxon>Tenebrionidae incertae sedis</taxon>
        <taxon>Tribolium</taxon>
    </lineage>
</organism>
<feature type="domain" description="S1 motif" evidence="10">
    <location>
        <begin position="437"/>
        <end position="504"/>
    </location>
</feature>
<evidence type="ECO:0000313" key="11">
    <source>
        <dbReference type="EMBL" id="EFA03987.2"/>
    </source>
</evidence>
<dbReference type="GO" id="GO:0032040">
    <property type="term" value="C:small-subunit processome"/>
    <property type="evidence" value="ECO:0000318"/>
    <property type="project" value="GO_Central"/>
</dbReference>
<feature type="compositionally biased region" description="Basic and acidic residues" evidence="9">
    <location>
        <begin position="19"/>
        <end position="28"/>
    </location>
</feature>
<dbReference type="InterPro" id="IPR045209">
    <property type="entry name" value="Rrp5"/>
</dbReference>
<evidence type="ECO:0000256" key="8">
    <source>
        <dbReference type="SAM" id="Coils"/>
    </source>
</evidence>
<evidence type="ECO:0000256" key="1">
    <source>
        <dbReference type="ARBA" id="ARBA00004604"/>
    </source>
</evidence>
<dbReference type="InterPro" id="IPR003107">
    <property type="entry name" value="HAT"/>
</dbReference>
<dbReference type="FunFam" id="2.40.50.140:FF:000394">
    <property type="entry name" value="rRNA biogenesis protein RRP5"/>
    <property type="match status" value="1"/>
</dbReference>
<keyword evidence="12" id="KW-1185">Reference proteome</keyword>
<feature type="compositionally biased region" description="Basic and acidic residues" evidence="9">
    <location>
        <begin position="1069"/>
        <end position="1080"/>
    </location>
</feature>
<dbReference type="InterPro" id="IPR011990">
    <property type="entry name" value="TPR-like_helical_dom_sf"/>
</dbReference>
<dbReference type="FunCoup" id="D6WKF7">
    <property type="interactions" value="1918"/>
</dbReference>
<reference evidence="11 12" key="2">
    <citation type="journal article" date="2010" name="Nucleic Acids Res.">
        <title>BeetleBase in 2010: revisions to provide comprehensive genomic information for Tribolium castaneum.</title>
        <authorList>
            <person name="Kim H.S."/>
            <person name="Murphy T."/>
            <person name="Xia J."/>
            <person name="Caragea D."/>
            <person name="Park Y."/>
            <person name="Beeman R.W."/>
            <person name="Lorenzen M.D."/>
            <person name="Butcher S."/>
            <person name="Manak J.R."/>
            <person name="Brown S.J."/>
        </authorList>
    </citation>
    <scope>GENOME REANNOTATION</scope>
    <source>
        <strain evidence="11 12">Georgia GA2</strain>
    </source>
</reference>
<proteinExistence type="predicted"/>
<dbReference type="PROSITE" id="PS50005">
    <property type="entry name" value="TPR"/>
    <property type="match status" value="1"/>
</dbReference>
<feature type="compositionally biased region" description="Acidic residues" evidence="9">
    <location>
        <begin position="993"/>
        <end position="1068"/>
    </location>
</feature>
<evidence type="ECO:0000256" key="2">
    <source>
        <dbReference type="ARBA" id="ARBA00022517"/>
    </source>
</evidence>
<evidence type="ECO:0000256" key="5">
    <source>
        <dbReference type="ARBA" id="ARBA00023242"/>
    </source>
</evidence>
<dbReference type="SUPFAM" id="SSF50249">
    <property type="entry name" value="Nucleic acid-binding proteins"/>
    <property type="match status" value="4"/>
</dbReference>
<dbReference type="EMBL" id="KQ971342">
    <property type="protein sequence ID" value="EFA03987.2"/>
    <property type="molecule type" value="Genomic_DNA"/>
</dbReference>
<dbReference type="Pfam" id="PF00575">
    <property type="entry name" value="S1"/>
    <property type="match status" value="1"/>
</dbReference>
<dbReference type="InterPro" id="IPR008847">
    <property type="entry name" value="Suf"/>
</dbReference>
<dbReference type="KEGG" id="tca:661461"/>
<dbReference type="SMART" id="SM00386">
    <property type="entry name" value="HAT"/>
    <property type="match status" value="4"/>
</dbReference>
<evidence type="ECO:0000256" key="6">
    <source>
        <dbReference type="ARBA" id="ARBA00073619"/>
    </source>
</evidence>
<keyword evidence="2" id="KW-0690">Ribosome biogenesis</keyword>
<dbReference type="InterPro" id="IPR003029">
    <property type="entry name" value="S1_domain"/>
</dbReference>
<dbReference type="PANTHER" id="PTHR23270:SF10">
    <property type="entry name" value="PROTEIN RRP5 HOMOLOG"/>
    <property type="match status" value="1"/>
</dbReference>
<dbReference type="SUPFAM" id="SSF48452">
    <property type="entry name" value="TPR-like"/>
    <property type="match status" value="1"/>
</dbReference>
<dbReference type="Gene3D" id="1.25.40.10">
    <property type="entry name" value="Tetratricopeptide repeat domain"/>
    <property type="match status" value="2"/>
</dbReference>